<keyword evidence="5" id="KW-1185">Reference proteome</keyword>
<organism evidence="4 5">
    <name type="scientific">Aphis craccivora</name>
    <name type="common">Cowpea aphid</name>
    <dbReference type="NCBI Taxonomy" id="307492"/>
    <lineage>
        <taxon>Eukaryota</taxon>
        <taxon>Metazoa</taxon>
        <taxon>Ecdysozoa</taxon>
        <taxon>Arthropoda</taxon>
        <taxon>Hexapoda</taxon>
        <taxon>Insecta</taxon>
        <taxon>Pterygota</taxon>
        <taxon>Neoptera</taxon>
        <taxon>Paraneoptera</taxon>
        <taxon>Hemiptera</taxon>
        <taxon>Sternorrhyncha</taxon>
        <taxon>Aphidomorpha</taxon>
        <taxon>Aphidoidea</taxon>
        <taxon>Aphididae</taxon>
        <taxon>Aphidini</taxon>
        <taxon>Aphis</taxon>
        <taxon>Aphis</taxon>
    </lineage>
</organism>
<accession>A0A6G0VPP1</accession>
<dbReference type="PANTHER" id="PTHR47577:SF2">
    <property type="entry name" value="THAP DOMAIN CONTAINING 9"/>
    <property type="match status" value="1"/>
</dbReference>
<feature type="domain" description="Transposable element P transposase-like RNase H" evidence="1">
    <location>
        <begin position="142"/>
        <end position="273"/>
    </location>
</feature>
<feature type="domain" description="Transposable element P transposase-like RNase H C-terminal" evidence="3">
    <location>
        <begin position="505"/>
        <end position="537"/>
    </location>
</feature>
<dbReference type="InterPro" id="IPR048365">
    <property type="entry name" value="TNP-like_RNaseH_N"/>
</dbReference>
<evidence type="ECO:0000259" key="1">
    <source>
        <dbReference type="Pfam" id="PF21787"/>
    </source>
</evidence>
<dbReference type="Pfam" id="PF21787">
    <property type="entry name" value="TNP-like_RNaseH_N"/>
    <property type="match status" value="1"/>
</dbReference>
<dbReference type="Pfam" id="PF21788">
    <property type="entry name" value="TNP-like_GBD"/>
    <property type="match status" value="1"/>
</dbReference>
<evidence type="ECO:0000259" key="3">
    <source>
        <dbReference type="Pfam" id="PF21789"/>
    </source>
</evidence>
<dbReference type="EMBL" id="VUJU01013486">
    <property type="protein sequence ID" value="KAF0704706.1"/>
    <property type="molecule type" value="Genomic_DNA"/>
</dbReference>
<sequence length="746" mass="85582">SINKRTKRDSFLKTIISRKKKYLTPNCKKLYCEAMKYKRKQEKLSKSNSDMKCRLRLAKTFSDSPMRNHLLGKVNSVTLDFIASQIKIQKRKLQGRRYSINDKITALSIYKSSPKGYKFLSTLFALPSKKILLTLLQKIPFHAGVNNHIMENLKYQTQKLPELDKNCVLLFDEMALGTGLTYDTKNDMIFGFDSFGKHLLPKIADHVLVFMLRGIRRKYKQPIAYYFCQGTTKTPNLVVCIKEVIQAIQITGLKVRAVICDQGSTNQAAVNCLKEETKRHCLMQNIENKYIGFLIGGEEIVCLFDPPHLLKCVRNNLLTKNLKFTLKEEAQIANWDDIQTLYSFDKENEIHGLRTLPKLTEAHILTQKIKKMRVSIAAQVFSHRVASTMRLMADFAPQNTLSNAKGTANLCMFMDSLFDSVNGSTIRSVDSKPLKCAIKDGSSHIPFWHEAIKVLESMRFVSRTSGKTVKQPVCIKNWILTLKSFKYLWLKLKAEGFKFLILRNLNQDSLECLFGSIRSHGARNTMPNCVHFYNSFKTLLLNNFSSVKSLGNCEADDNEKGLDNLKQFLLSTDSKIQNNIPLDFDLSSFCIEFSNLETSLIGEMTIGYVSGYIIRVILKYTKFCEVCKNDCVDNSTHNKLIDARCYTKKSNLNKPSKNFIKIVEHILSILTTTIGNICDKPSLFLKFDTNVDFNFSCTNHNLKQILETKIIIFFYLHDTRIESNPIKRMARDYFILHKTRGQGYNK</sequence>
<dbReference type="Pfam" id="PF21789">
    <property type="entry name" value="TNP-like_RNaseH_C"/>
    <property type="match status" value="1"/>
</dbReference>
<protein>
    <recommendedName>
        <fullName evidence="6">THAP-type domain-containing protein</fullName>
    </recommendedName>
</protein>
<dbReference type="InterPro" id="IPR048366">
    <property type="entry name" value="TNP-like_GBD"/>
</dbReference>
<dbReference type="OrthoDB" id="6615578at2759"/>
<name>A0A6G0VPP1_APHCR</name>
<gene>
    <name evidence="4" type="ORF">FWK35_00035541</name>
</gene>
<feature type="non-terminal residue" evidence="4">
    <location>
        <position position="1"/>
    </location>
</feature>
<proteinExistence type="predicted"/>
<dbReference type="PANTHER" id="PTHR47577">
    <property type="entry name" value="THAP DOMAIN-CONTAINING PROTEIN 6"/>
    <property type="match status" value="1"/>
</dbReference>
<reference evidence="4 5" key="1">
    <citation type="submission" date="2019-08" db="EMBL/GenBank/DDBJ databases">
        <title>Whole genome of Aphis craccivora.</title>
        <authorList>
            <person name="Voronova N.V."/>
            <person name="Shulinski R.S."/>
            <person name="Bandarenka Y.V."/>
            <person name="Zhorov D.G."/>
            <person name="Warner D."/>
        </authorList>
    </citation>
    <scope>NUCLEOTIDE SEQUENCE [LARGE SCALE GENOMIC DNA]</scope>
    <source>
        <strain evidence="4">180601</strain>
        <tissue evidence="4">Whole Body</tissue>
    </source>
</reference>
<dbReference type="AlphaFoldDB" id="A0A6G0VPP1"/>
<evidence type="ECO:0008006" key="6">
    <source>
        <dbReference type="Google" id="ProtNLM"/>
    </source>
</evidence>
<evidence type="ECO:0000259" key="2">
    <source>
        <dbReference type="Pfam" id="PF21788"/>
    </source>
</evidence>
<evidence type="ECO:0000313" key="5">
    <source>
        <dbReference type="Proteomes" id="UP000478052"/>
    </source>
</evidence>
<evidence type="ECO:0000313" key="4">
    <source>
        <dbReference type="EMBL" id="KAF0704706.1"/>
    </source>
</evidence>
<dbReference type="Proteomes" id="UP000478052">
    <property type="component" value="Unassembled WGS sequence"/>
</dbReference>
<feature type="domain" description="Transposable element P transposase-like GTP-binding insertion" evidence="2">
    <location>
        <begin position="308"/>
        <end position="428"/>
    </location>
</feature>
<dbReference type="InterPro" id="IPR048367">
    <property type="entry name" value="TNP-like_RNaseH_C"/>
</dbReference>
<comment type="caution">
    <text evidence="4">The sequence shown here is derived from an EMBL/GenBank/DDBJ whole genome shotgun (WGS) entry which is preliminary data.</text>
</comment>
<feature type="non-terminal residue" evidence="4">
    <location>
        <position position="746"/>
    </location>
</feature>